<sequence>MRHWRRSGAHPAAGACARPCPARRTPPAGLPAIAALIARACPAEAASWAAFARAFPTMRADSLDALLRQHLDAAQKLADPEQLWAGEAGRMLSLLLDTVLRAAAGLRAVEPLDYPAAFAALLDGAVVRPTFGRHPGCRSSGRSKRASAAPT</sequence>
<proteinExistence type="predicted"/>
<dbReference type="KEGG" id="hgn:E6W36_02335"/>
<dbReference type="Proteomes" id="UP000298714">
    <property type="component" value="Chromosome"/>
</dbReference>
<evidence type="ECO:0000313" key="3">
    <source>
        <dbReference type="Proteomes" id="UP000298714"/>
    </source>
</evidence>
<name>A0A4D7C5F9_9SPHN</name>
<reference evidence="3" key="1">
    <citation type="submission" date="2019-04" db="EMBL/GenBank/DDBJ databases">
        <title>Complete genome sequence of Sphingomonas sp. W1-2-3.</title>
        <authorList>
            <person name="Im W.T."/>
        </authorList>
    </citation>
    <scope>NUCLEOTIDE SEQUENCE [LARGE SCALE GENOMIC DNA]</scope>
    <source>
        <strain evidence="3">W1-2-3</strain>
    </source>
</reference>
<dbReference type="RefSeq" id="WP_222873633.1">
    <property type="nucleotide sequence ID" value="NZ_CP039704.1"/>
</dbReference>
<protein>
    <submittedName>
        <fullName evidence="2">Uncharacterized protein</fullName>
    </submittedName>
</protein>
<dbReference type="AlphaFoldDB" id="A0A4D7C5F9"/>
<organism evidence="2 3">
    <name type="scientific">Hankyongella ginsenosidimutans</name>
    <dbReference type="NCBI Taxonomy" id="1763828"/>
    <lineage>
        <taxon>Bacteria</taxon>
        <taxon>Pseudomonadati</taxon>
        <taxon>Pseudomonadota</taxon>
        <taxon>Alphaproteobacteria</taxon>
        <taxon>Sphingomonadales</taxon>
        <taxon>Sphingomonadaceae</taxon>
        <taxon>Hankyongella</taxon>
    </lineage>
</organism>
<evidence type="ECO:0000256" key="1">
    <source>
        <dbReference type="SAM" id="MobiDB-lite"/>
    </source>
</evidence>
<feature type="region of interest" description="Disordered" evidence="1">
    <location>
        <begin position="1"/>
        <end position="21"/>
    </location>
</feature>
<accession>A0A4D7C5F9</accession>
<feature type="compositionally biased region" description="Low complexity" evidence="1">
    <location>
        <begin position="9"/>
        <end position="21"/>
    </location>
</feature>
<dbReference type="EMBL" id="CP039704">
    <property type="protein sequence ID" value="QCI78860.1"/>
    <property type="molecule type" value="Genomic_DNA"/>
</dbReference>
<keyword evidence="3" id="KW-1185">Reference proteome</keyword>
<evidence type="ECO:0000313" key="2">
    <source>
        <dbReference type="EMBL" id="QCI78860.1"/>
    </source>
</evidence>
<gene>
    <name evidence="2" type="ORF">E6W36_02335</name>
</gene>